<feature type="domain" description="Neuron-derived neurotrophic factor N-terminal" evidence="10">
    <location>
        <begin position="3"/>
        <end position="106"/>
    </location>
</feature>
<dbReference type="InterPro" id="IPR045805">
    <property type="entry name" value="NDNF_C"/>
</dbReference>
<dbReference type="InterPro" id="IPR055271">
    <property type="entry name" value="NDNF_Fn(III)_1"/>
</dbReference>
<evidence type="ECO:0000313" key="12">
    <source>
        <dbReference type="Proteomes" id="UP000245119"/>
    </source>
</evidence>
<feature type="domain" description="Protein NDNF C-terminal" evidence="9">
    <location>
        <begin position="325"/>
        <end position="489"/>
    </location>
</feature>
<dbReference type="InterPro" id="IPR056225">
    <property type="entry name" value="NDNF_N"/>
</dbReference>
<name>A0A2T7PZG5_POMCA</name>
<keyword evidence="5" id="KW-0524">Neurogenesis</keyword>
<evidence type="ECO:0000259" key="10">
    <source>
        <dbReference type="Pfam" id="PF24354"/>
    </source>
</evidence>
<dbReference type="Proteomes" id="UP000245119">
    <property type="component" value="Linkage Group LG1"/>
</dbReference>
<evidence type="ECO:0000313" key="11">
    <source>
        <dbReference type="EMBL" id="PVD38814.1"/>
    </source>
</evidence>
<dbReference type="Pfam" id="PF19433">
    <property type="entry name" value="NDNF_C"/>
    <property type="match status" value="1"/>
</dbReference>
<gene>
    <name evidence="11" type="ORF">C0Q70_01437</name>
</gene>
<evidence type="ECO:0000256" key="6">
    <source>
        <dbReference type="ARBA" id="ARBA00023180"/>
    </source>
</evidence>
<dbReference type="Pfam" id="PF10179">
    <property type="entry name" value="NDNF"/>
    <property type="match status" value="1"/>
</dbReference>
<comment type="caution">
    <text evidence="11">The sequence shown here is derived from an EMBL/GenBank/DDBJ whole genome shotgun (WGS) entry which is preliminary data.</text>
</comment>
<keyword evidence="4" id="KW-0677">Repeat</keyword>
<evidence type="ECO:0000259" key="9">
    <source>
        <dbReference type="Pfam" id="PF19433"/>
    </source>
</evidence>
<organism evidence="11 12">
    <name type="scientific">Pomacea canaliculata</name>
    <name type="common">Golden apple snail</name>
    <dbReference type="NCBI Taxonomy" id="400727"/>
    <lineage>
        <taxon>Eukaryota</taxon>
        <taxon>Metazoa</taxon>
        <taxon>Spiralia</taxon>
        <taxon>Lophotrochozoa</taxon>
        <taxon>Mollusca</taxon>
        <taxon>Gastropoda</taxon>
        <taxon>Caenogastropoda</taxon>
        <taxon>Architaenioglossa</taxon>
        <taxon>Ampullarioidea</taxon>
        <taxon>Ampullariidae</taxon>
        <taxon>Pomacea</taxon>
    </lineage>
</organism>
<feature type="domain" description="Neuron-derived neurotrophic factor first Fn(III)" evidence="8">
    <location>
        <begin position="135"/>
        <end position="259"/>
    </location>
</feature>
<dbReference type="Pfam" id="PF24354">
    <property type="entry name" value="NDNF_N"/>
    <property type="match status" value="1"/>
</dbReference>
<evidence type="ECO:0000259" key="8">
    <source>
        <dbReference type="Pfam" id="PF10179"/>
    </source>
</evidence>
<evidence type="ECO:0000256" key="3">
    <source>
        <dbReference type="ARBA" id="ARBA00022729"/>
    </source>
</evidence>
<keyword evidence="6" id="KW-0325">Glycoprotein</keyword>
<evidence type="ECO:0000256" key="5">
    <source>
        <dbReference type="ARBA" id="ARBA00022902"/>
    </source>
</evidence>
<evidence type="ECO:0000256" key="2">
    <source>
        <dbReference type="ARBA" id="ARBA00022525"/>
    </source>
</evidence>
<dbReference type="GO" id="GO:0005576">
    <property type="term" value="C:extracellular region"/>
    <property type="evidence" value="ECO:0007669"/>
    <property type="project" value="UniProtKB-SubCell"/>
</dbReference>
<proteinExistence type="predicted"/>
<keyword evidence="12" id="KW-1185">Reference proteome</keyword>
<dbReference type="OrthoDB" id="9872501at2759"/>
<dbReference type="SUPFAM" id="SSF49265">
    <property type="entry name" value="Fibronectin type III"/>
    <property type="match status" value="1"/>
</dbReference>
<accession>A0A2T7PZG5</accession>
<dbReference type="PANTHER" id="PTHR14619">
    <property type="entry name" value="NEURON-DERIVED NEUROTROPHIC FACTOR"/>
    <property type="match status" value="1"/>
</dbReference>
<dbReference type="GO" id="GO:0007399">
    <property type="term" value="P:nervous system development"/>
    <property type="evidence" value="ECO:0007669"/>
    <property type="project" value="UniProtKB-KW"/>
</dbReference>
<dbReference type="PANTHER" id="PTHR14619:SF3">
    <property type="entry name" value="PROTEIN NDNF"/>
    <property type="match status" value="1"/>
</dbReference>
<reference evidence="11 12" key="1">
    <citation type="submission" date="2018-04" db="EMBL/GenBank/DDBJ databases">
        <title>The genome of golden apple snail Pomacea canaliculata provides insight into stress tolerance and invasive adaptation.</title>
        <authorList>
            <person name="Liu C."/>
            <person name="Liu B."/>
            <person name="Ren Y."/>
            <person name="Zhang Y."/>
            <person name="Wang H."/>
            <person name="Li S."/>
            <person name="Jiang F."/>
            <person name="Yin L."/>
            <person name="Zhang G."/>
            <person name="Qian W."/>
            <person name="Fan W."/>
        </authorList>
    </citation>
    <scope>NUCLEOTIDE SEQUENCE [LARGE SCALE GENOMIC DNA]</scope>
    <source>
        <strain evidence="11">SZHN2017</strain>
        <tissue evidence="11">Muscle</tissue>
    </source>
</reference>
<evidence type="ECO:0000256" key="7">
    <source>
        <dbReference type="ARBA" id="ARBA00024096"/>
    </source>
</evidence>
<dbReference type="InterPro" id="IPR019326">
    <property type="entry name" value="NDNF"/>
</dbReference>
<keyword evidence="3" id="KW-0732">Signal</keyword>
<keyword evidence="2" id="KW-0964">Secreted</keyword>
<dbReference type="EMBL" id="PZQS01000001">
    <property type="protein sequence ID" value="PVD38814.1"/>
    <property type="molecule type" value="Genomic_DNA"/>
</dbReference>
<sequence>MFVFFFVVENDHSHLEITVTPCASPVQWRLYRKPLPAKDDSEESKETDPFLVQTVSLQRNLNAPLVLGSWLGESRVNYTDYDAEAGLYILDINSTKSDSIVSVLASLTPLASSHYPAIPPDAAVHVTAKTRNKLTFRWADASPVNAGAVLEYCVSVSKVRNFRTRCSVVAHAKGDKKPSFSSEDRWGFRWEKVHMREIRSKARPVKPMSPRKVFYQCVGSDREFTYRKARPGKTYYIDVFVVNNKTDAATAYNGAVAKTPRGKPKPRKKSTTIMDGERKTLKLQKKDAAQAVVFEAKHRLSSLALEFRVCTGRLSLEIFHNTTLIHTSTAKRWKRVQMKNVLPGDYVIKFPKLHKRKTFVSIYVTSKPSKLTLPRDTTIKVFDNLTTCSNVTVAWMGTNRKQKYCLYVKDRAEIRSLKRQKCSEMDARPTSERVLCTEYRHKDVNKAVMSATVSGLKPNTHYILDVYLSKKHSGPVVYDSAQVRTKSAC</sequence>
<comment type="subcellular location">
    <subcellularLocation>
        <location evidence="1">Secreted</location>
    </subcellularLocation>
</comment>
<dbReference type="AlphaFoldDB" id="A0A2T7PZG5"/>
<evidence type="ECO:0000256" key="1">
    <source>
        <dbReference type="ARBA" id="ARBA00004613"/>
    </source>
</evidence>
<evidence type="ECO:0000256" key="4">
    <source>
        <dbReference type="ARBA" id="ARBA00022737"/>
    </source>
</evidence>
<dbReference type="InterPro" id="IPR036116">
    <property type="entry name" value="FN3_sf"/>
</dbReference>
<protein>
    <recommendedName>
        <fullName evidence="7">Protein NDNF</fullName>
    </recommendedName>
</protein>